<evidence type="ECO:0000256" key="1">
    <source>
        <dbReference type="SAM" id="Phobius"/>
    </source>
</evidence>
<dbReference type="Proteomes" id="UP000236291">
    <property type="component" value="Unassembled WGS sequence"/>
</dbReference>
<feature type="transmembrane region" description="Helical" evidence="1">
    <location>
        <begin position="169"/>
        <end position="186"/>
    </location>
</feature>
<dbReference type="PANTHER" id="PTHR33741">
    <property type="entry name" value="TRANSMEMBRANE PROTEIN DDB_G0269096-RELATED"/>
    <property type="match status" value="1"/>
</dbReference>
<dbReference type="InterPro" id="IPR058581">
    <property type="entry name" value="TM_HPP"/>
</dbReference>
<proteinExistence type="predicted"/>
<keyword evidence="1" id="KW-1133">Transmembrane helix</keyword>
<protein>
    <submittedName>
        <fullName evidence="3">HPP domain containing protein</fullName>
    </submittedName>
</protein>
<accession>A0A2K3NYY5</accession>
<keyword evidence="1" id="KW-0812">Transmembrane</keyword>
<sequence>MQTTLHSSIRFILYHLMKVVPVRSTMTSKPNANLCLNANGRVFSRFLNPTCNPVMLSSIEGIKDFSSTKFMVPLLSLPPSFNIRHRKKGLVLDYCGFNKNNNNNKVLGRRHVVIKASSDVASPSFWENFKPPKSSSTHSFSDILWPSAGAFAAMAILGKLDQLLTPKGLSITVAPLGAVSAILFATPQAPSARKYNMLMAQIGCAAIGVLAFTLFGPGWLAKSASVAACVAYMIYTDTIHPPAVSMPLLFIDGVKLQHLSF</sequence>
<evidence type="ECO:0000313" key="4">
    <source>
        <dbReference type="Proteomes" id="UP000236291"/>
    </source>
</evidence>
<name>A0A2K3NYY5_TRIPR</name>
<dbReference type="EMBL" id="ASHM01002387">
    <property type="protein sequence ID" value="PNY08250.1"/>
    <property type="molecule type" value="Genomic_DNA"/>
</dbReference>
<dbReference type="PANTHER" id="PTHR33741:SF1">
    <property type="entry name" value="HPP FAMILY PROTEIN, EXPRESSED"/>
    <property type="match status" value="1"/>
</dbReference>
<dbReference type="STRING" id="57577.A0A2K3NYY5"/>
<dbReference type="AlphaFoldDB" id="A0A2K3NYY5"/>
<reference evidence="3 4" key="2">
    <citation type="journal article" date="2017" name="Front. Plant Sci.">
        <title>Gene Classification and Mining of Molecular Markers Useful in Red Clover (Trifolium pratense) Breeding.</title>
        <authorList>
            <person name="Istvanek J."/>
            <person name="Dluhosova J."/>
            <person name="Dluhos P."/>
            <person name="Patkova L."/>
            <person name="Nedelnik J."/>
            <person name="Repkova J."/>
        </authorList>
    </citation>
    <scope>NUCLEOTIDE SEQUENCE [LARGE SCALE GENOMIC DNA]</scope>
    <source>
        <strain evidence="4">cv. Tatra</strain>
        <tissue evidence="3">Young leaves</tissue>
    </source>
</reference>
<feature type="non-terminal residue" evidence="3">
    <location>
        <position position="261"/>
    </location>
</feature>
<keyword evidence="1" id="KW-0472">Membrane</keyword>
<organism evidence="3 4">
    <name type="scientific">Trifolium pratense</name>
    <name type="common">Red clover</name>
    <dbReference type="NCBI Taxonomy" id="57577"/>
    <lineage>
        <taxon>Eukaryota</taxon>
        <taxon>Viridiplantae</taxon>
        <taxon>Streptophyta</taxon>
        <taxon>Embryophyta</taxon>
        <taxon>Tracheophyta</taxon>
        <taxon>Spermatophyta</taxon>
        <taxon>Magnoliopsida</taxon>
        <taxon>eudicotyledons</taxon>
        <taxon>Gunneridae</taxon>
        <taxon>Pentapetalae</taxon>
        <taxon>rosids</taxon>
        <taxon>fabids</taxon>
        <taxon>Fabales</taxon>
        <taxon>Fabaceae</taxon>
        <taxon>Papilionoideae</taxon>
        <taxon>50 kb inversion clade</taxon>
        <taxon>NPAAA clade</taxon>
        <taxon>Hologalegina</taxon>
        <taxon>IRL clade</taxon>
        <taxon>Trifolieae</taxon>
        <taxon>Trifolium</taxon>
    </lineage>
</organism>
<evidence type="ECO:0000259" key="2">
    <source>
        <dbReference type="Pfam" id="PF04982"/>
    </source>
</evidence>
<dbReference type="InterPro" id="IPR007065">
    <property type="entry name" value="HPP"/>
</dbReference>
<feature type="domain" description="HPP transmembrane region" evidence="2">
    <location>
        <begin position="137"/>
        <end position="253"/>
    </location>
</feature>
<dbReference type="Pfam" id="PF04982">
    <property type="entry name" value="TM_HPP"/>
    <property type="match status" value="1"/>
</dbReference>
<feature type="transmembrane region" description="Helical" evidence="1">
    <location>
        <begin position="198"/>
        <end position="220"/>
    </location>
</feature>
<comment type="caution">
    <text evidence="3">The sequence shown here is derived from an EMBL/GenBank/DDBJ whole genome shotgun (WGS) entry which is preliminary data.</text>
</comment>
<evidence type="ECO:0000313" key="3">
    <source>
        <dbReference type="EMBL" id="PNY08250.1"/>
    </source>
</evidence>
<reference evidence="3 4" key="1">
    <citation type="journal article" date="2014" name="Am. J. Bot.">
        <title>Genome assembly and annotation for red clover (Trifolium pratense; Fabaceae).</title>
        <authorList>
            <person name="Istvanek J."/>
            <person name="Jaros M."/>
            <person name="Krenek A."/>
            <person name="Repkova J."/>
        </authorList>
    </citation>
    <scope>NUCLEOTIDE SEQUENCE [LARGE SCALE GENOMIC DNA]</scope>
    <source>
        <strain evidence="4">cv. Tatra</strain>
        <tissue evidence="3">Young leaves</tissue>
    </source>
</reference>
<gene>
    <name evidence="3" type="ORF">L195_g004766</name>
</gene>